<dbReference type="STRING" id="225324.SAMN02745126_06365"/>
<evidence type="ECO:0000256" key="1">
    <source>
        <dbReference type="ARBA" id="ARBA00005417"/>
    </source>
</evidence>
<dbReference type="AlphaFoldDB" id="A0A1T4TJS5"/>
<keyword evidence="4 6" id="KW-0067">ATP-binding</keyword>
<dbReference type="SUPFAM" id="SSF52540">
    <property type="entry name" value="P-loop containing nucleoside triphosphate hydrolases"/>
    <property type="match status" value="1"/>
</dbReference>
<dbReference type="PANTHER" id="PTHR43023">
    <property type="entry name" value="PROTEIN TRIGALACTOSYLDIACYLGLYCEROL 3, CHLOROPLASTIC"/>
    <property type="match status" value="1"/>
</dbReference>
<keyword evidence="2" id="KW-0813">Transport</keyword>
<dbReference type="InterPro" id="IPR027417">
    <property type="entry name" value="P-loop_NTPase"/>
</dbReference>
<organism evidence="6 7">
    <name type="scientific">Enhydrobacter aerosaccus</name>
    <dbReference type="NCBI Taxonomy" id="225324"/>
    <lineage>
        <taxon>Bacteria</taxon>
        <taxon>Pseudomonadati</taxon>
        <taxon>Pseudomonadota</taxon>
        <taxon>Alphaproteobacteria</taxon>
        <taxon>Hyphomicrobiales</taxon>
        <taxon>Enhydrobacter</taxon>
    </lineage>
</organism>
<dbReference type="PANTHER" id="PTHR43023:SF6">
    <property type="entry name" value="INTERMEMBRANE PHOSPHOLIPID TRANSPORT SYSTEM ATP-BINDING PROTEIN MLAF"/>
    <property type="match status" value="1"/>
</dbReference>
<protein>
    <submittedName>
        <fullName evidence="6">Phospholipid/cholesterol/gamma-HCH transport system ATP-binding protein</fullName>
    </submittedName>
</protein>
<gene>
    <name evidence="6" type="ORF">SAMN02745126_06365</name>
</gene>
<accession>A0A1T4TJS5</accession>
<dbReference type="PROSITE" id="PS00211">
    <property type="entry name" value="ABC_TRANSPORTER_1"/>
    <property type="match status" value="1"/>
</dbReference>
<dbReference type="OrthoDB" id="9802264at2"/>
<evidence type="ECO:0000259" key="5">
    <source>
        <dbReference type="PROSITE" id="PS50893"/>
    </source>
</evidence>
<evidence type="ECO:0000256" key="4">
    <source>
        <dbReference type="ARBA" id="ARBA00022840"/>
    </source>
</evidence>
<dbReference type="GO" id="GO:0016887">
    <property type="term" value="F:ATP hydrolysis activity"/>
    <property type="evidence" value="ECO:0007669"/>
    <property type="project" value="InterPro"/>
</dbReference>
<proteinExistence type="inferred from homology"/>
<dbReference type="SMART" id="SM00382">
    <property type="entry name" value="AAA"/>
    <property type="match status" value="1"/>
</dbReference>
<dbReference type="PROSITE" id="PS50893">
    <property type="entry name" value="ABC_TRANSPORTER_2"/>
    <property type="match status" value="1"/>
</dbReference>
<evidence type="ECO:0000256" key="3">
    <source>
        <dbReference type="ARBA" id="ARBA00022741"/>
    </source>
</evidence>
<dbReference type="InterPro" id="IPR003593">
    <property type="entry name" value="AAA+_ATPase"/>
</dbReference>
<name>A0A1T4TJS5_9HYPH</name>
<dbReference type="Pfam" id="PF00005">
    <property type="entry name" value="ABC_tran"/>
    <property type="match status" value="1"/>
</dbReference>
<evidence type="ECO:0000313" key="6">
    <source>
        <dbReference type="EMBL" id="SKA40489.1"/>
    </source>
</evidence>
<evidence type="ECO:0000256" key="2">
    <source>
        <dbReference type="ARBA" id="ARBA00022448"/>
    </source>
</evidence>
<dbReference type="EMBL" id="FUWJ01000019">
    <property type="protein sequence ID" value="SKA40489.1"/>
    <property type="molecule type" value="Genomic_DNA"/>
</dbReference>
<dbReference type="Proteomes" id="UP000190092">
    <property type="component" value="Unassembled WGS sequence"/>
</dbReference>
<sequence>MPLASDTAGAERSIADEPLVIRNLTVGFGERAIQRDLNFSIRRGSIFAIMGGSGCGKSTVLKAMVGLLRPLAGQVLVNGEDYWIASDFRQTEMRRGFGVLFQSGALWSSMTVADNVALPLQMFTRLTPPEIAILVELKLSLVGLSAASRSMPSELSGGMRKRAALARALALDPGILFFDEPSAGLDPITSNRLDELILELSNGLGATVVIVSHELPSLLGICDDGIFLDAESKTAIAHGAPRALRDHNDHPTVRAFMARGQNAPRPSTAGAP</sequence>
<dbReference type="Gene3D" id="3.40.50.300">
    <property type="entry name" value="P-loop containing nucleotide triphosphate hydrolases"/>
    <property type="match status" value="1"/>
</dbReference>
<dbReference type="InterPro" id="IPR017871">
    <property type="entry name" value="ABC_transporter-like_CS"/>
</dbReference>
<dbReference type="InterPro" id="IPR003439">
    <property type="entry name" value="ABC_transporter-like_ATP-bd"/>
</dbReference>
<feature type="domain" description="ABC transporter" evidence="5">
    <location>
        <begin position="19"/>
        <end position="255"/>
    </location>
</feature>
<keyword evidence="3" id="KW-0547">Nucleotide-binding</keyword>
<reference evidence="7" key="1">
    <citation type="submission" date="2017-02" db="EMBL/GenBank/DDBJ databases">
        <authorList>
            <person name="Varghese N."/>
            <person name="Submissions S."/>
        </authorList>
    </citation>
    <scope>NUCLEOTIDE SEQUENCE [LARGE SCALE GENOMIC DNA]</scope>
    <source>
        <strain evidence="7">ATCC 27094</strain>
    </source>
</reference>
<evidence type="ECO:0000313" key="7">
    <source>
        <dbReference type="Proteomes" id="UP000190092"/>
    </source>
</evidence>
<dbReference type="GO" id="GO:0005524">
    <property type="term" value="F:ATP binding"/>
    <property type="evidence" value="ECO:0007669"/>
    <property type="project" value="UniProtKB-KW"/>
</dbReference>
<keyword evidence="7" id="KW-1185">Reference proteome</keyword>
<comment type="similarity">
    <text evidence="1">Belongs to the ABC transporter superfamily.</text>
</comment>